<dbReference type="InterPro" id="IPR046281">
    <property type="entry name" value="DUF6318"/>
</dbReference>
<reference evidence="3 4" key="1">
    <citation type="submission" date="2020-10" db="EMBL/GenBank/DDBJ databases">
        <title>Sequencing the genomes of 1000 actinobacteria strains.</title>
        <authorList>
            <person name="Klenk H.-P."/>
        </authorList>
    </citation>
    <scope>NUCLEOTIDE SEQUENCE [LARGE SCALE GENOMIC DNA]</scope>
    <source>
        <strain evidence="3 4">DSM 15474</strain>
    </source>
</reference>
<evidence type="ECO:0000313" key="3">
    <source>
        <dbReference type="EMBL" id="MBE1514067.1"/>
    </source>
</evidence>
<feature type="region of interest" description="Disordered" evidence="1">
    <location>
        <begin position="24"/>
        <end position="87"/>
    </location>
</feature>
<protein>
    <recommendedName>
        <fullName evidence="2">DUF6318 domain-containing protein</fullName>
    </recommendedName>
</protein>
<dbReference type="Pfam" id="PF19843">
    <property type="entry name" value="DUF6318"/>
    <property type="match status" value="1"/>
</dbReference>
<sequence length="230" mass="23928">MNTSSGGLSAVGLAVVLVLSVSSCGGEDAGAEPDGTSDEPSAGETAPEGGSSGSEEPSGEGGAAEDPESSPTPVPASSDGPAENWPEPEIPEEIYEETEEGALAALRYWFDSATYLQLTGDPEPFEAMSGPDCVICTRTTEQFDEVYNVENAWHVTENDAVSDPLTSTITTEGDIDILFTLSESATQVYDSSGDQVLDHPGDDLEAEASLSFGDGSWLIEEVAFFPSEDG</sequence>
<evidence type="ECO:0000259" key="2">
    <source>
        <dbReference type="Pfam" id="PF19843"/>
    </source>
</evidence>
<name>A0ABR9J4Z0_9MICC</name>
<dbReference type="Proteomes" id="UP000636579">
    <property type="component" value="Unassembled WGS sequence"/>
</dbReference>
<feature type="domain" description="DUF6318" evidence="2">
    <location>
        <begin position="74"/>
        <end position="222"/>
    </location>
</feature>
<dbReference type="EMBL" id="JADBEE010000001">
    <property type="protein sequence ID" value="MBE1514067.1"/>
    <property type="molecule type" value="Genomic_DNA"/>
</dbReference>
<comment type="caution">
    <text evidence="3">The sequence shown here is derived from an EMBL/GenBank/DDBJ whole genome shotgun (WGS) entry which is preliminary data.</text>
</comment>
<organism evidence="3 4">
    <name type="scientific">Nesterenkonia halotolerans</name>
    <dbReference type="NCBI Taxonomy" id="225325"/>
    <lineage>
        <taxon>Bacteria</taxon>
        <taxon>Bacillati</taxon>
        <taxon>Actinomycetota</taxon>
        <taxon>Actinomycetes</taxon>
        <taxon>Micrococcales</taxon>
        <taxon>Micrococcaceae</taxon>
        <taxon>Nesterenkonia</taxon>
    </lineage>
</organism>
<accession>A0ABR9J4Z0</accession>
<feature type="compositionally biased region" description="Low complexity" evidence="1">
    <location>
        <begin position="42"/>
        <end position="56"/>
    </location>
</feature>
<proteinExistence type="predicted"/>
<keyword evidence="4" id="KW-1185">Reference proteome</keyword>
<evidence type="ECO:0000256" key="1">
    <source>
        <dbReference type="SAM" id="MobiDB-lite"/>
    </source>
</evidence>
<evidence type="ECO:0000313" key="4">
    <source>
        <dbReference type="Proteomes" id="UP000636579"/>
    </source>
</evidence>
<dbReference type="RefSeq" id="WP_192590866.1">
    <property type="nucleotide sequence ID" value="NZ_JADBEE010000001.1"/>
</dbReference>
<gene>
    <name evidence="3" type="ORF">H4W26_000822</name>
</gene>